<dbReference type="PANTHER" id="PTHR13966:SF5">
    <property type="entry name" value="ENDONUCLEASE G, MITOCHONDRIAL"/>
    <property type="match status" value="1"/>
</dbReference>
<dbReference type="Gene3D" id="3.40.570.10">
    <property type="entry name" value="Extracellular Endonuclease, subunit A"/>
    <property type="match status" value="1"/>
</dbReference>
<dbReference type="GO" id="GO:0004521">
    <property type="term" value="F:RNA endonuclease activity"/>
    <property type="evidence" value="ECO:0007669"/>
    <property type="project" value="TreeGrafter"/>
</dbReference>
<comment type="cofactor">
    <cofactor evidence="1 10">
        <name>Mg(2+)</name>
        <dbReference type="ChEBI" id="CHEBI:18420"/>
    </cofactor>
</comment>
<keyword evidence="3 10" id="KW-0540">Nuclease</keyword>
<dbReference type="GO" id="GO:0000014">
    <property type="term" value="F:single-stranded DNA endodeoxyribonuclease activity"/>
    <property type="evidence" value="ECO:0007669"/>
    <property type="project" value="TreeGrafter"/>
</dbReference>
<dbReference type="GO" id="GO:0005634">
    <property type="term" value="C:nucleus"/>
    <property type="evidence" value="ECO:0007669"/>
    <property type="project" value="TreeGrafter"/>
</dbReference>
<dbReference type="PANTHER" id="PTHR13966">
    <property type="entry name" value="ENDONUCLEASE RELATED"/>
    <property type="match status" value="1"/>
</dbReference>
<keyword evidence="4 9" id="KW-0479">Metal-binding</keyword>
<evidence type="ECO:0000256" key="6">
    <source>
        <dbReference type="ARBA" id="ARBA00022801"/>
    </source>
</evidence>
<dbReference type="SMART" id="SM00892">
    <property type="entry name" value="Endonuclease_NS"/>
    <property type="match status" value="1"/>
</dbReference>
<dbReference type="InterPro" id="IPR044929">
    <property type="entry name" value="DNA/RNA_non-sp_Endonuclease_sf"/>
</dbReference>
<dbReference type="SMART" id="SM00477">
    <property type="entry name" value="NUC"/>
    <property type="match status" value="1"/>
</dbReference>
<dbReference type="EC" id="3.1.30.-" evidence="10"/>
<name>A0A6F9DBD1_9ASCI</name>
<dbReference type="SUPFAM" id="SSF54060">
    <property type="entry name" value="His-Me finger endonucleases"/>
    <property type="match status" value="1"/>
</dbReference>
<dbReference type="InterPro" id="IPR001604">
    <property type="entry name" value="Endo_G_ENPP1-like_dom"/>
</dbReference>
<dbReference type="PROSITE" id="PS01070">
    <property type="entry name" value="NUCLEASE_NON_SPEC"/>
    <property type="match status" value="1"/>
</dbReference>
<gene>
    <name evidence="13" type="primary">Endog</name>
</gene>
<feature type="domain" description="ENPP1-3/EXOG-like endonuclease/phosphodiesterase" evidence="11">
    <location>
        <begin position="61"/>
        <end position="270"/>
    </location>
</feature>
<dbReference type="Pfam" id="PF01223">
    <property type="entry name" value="Endonuclease_NS"/>
    <property type="match status" value="1"/>
</dbReference>
<feature type="domain" description="DNA/RNA non-specific endonuclease/pyrophosphatase/phosphodiesterase" evidence="12">
    <location>
        <begin position="60"/>
        <end position="270"/>
    </location>
</feature>
<evidence type="ECO:0000256" key="7">
    <source>
        <dbReference type="ARBA" id="ARBA00022842"/>
    </source>
</evidence>
<keyword evidence="7" id="KW-0460">Magnesium</keyword>
<protein>
    <recommendedName>
        <fullName evidence="10">Endonuclease</fullName>
        <ecNumber evidence="10">3.1.30.-</ecNumber>
    </recommendedName>
</protein>
<dbReference type="EMBL" id="LR784865">
    <property type="protein sequence ID" value="CAB3242554.1"/>
    <property type="molecule type" value="mRNA"/>
</dbReference>
<evidence type="ECO:0000256" key="5">
    <source>
        <dbReference type="ARBA" id="ARBA00022759"/>
    </source>
</evidence>
<dbReference type="InterPro" id="IPR020821">
    <property type="entry name" value="ENPP1-3/EXOG-like_nuc-like"/>
</dbReference>
<comment type="similarity">
    <text evidence="2 10">Belongs to the DNA/RNA non-specific endonuclease family.</text>
</comment>
<sequence length="286" mass="33061">MKKRVWGLVGCFVAGGFLGRELERRHTLGIPLLGEAKAAQPPRIPQIMRYGFPSNTNIKERGNYVLSYDRRNRNPNWVFEHLTKDIVAKTEDSADRTNINFIEDQTIPKIFRSTNRDYLNSGYDRGHMAAAANHRADQYWMEETFLLSNISPQHPHFNRNAWNNLERYVRSLAFHYENVYVCTGPLYLPMRMPDGKSYVTYEVLEPNHVAVPTHFFKVVLLETGGDFALRSYVMPNREVDPSTPLREFEQPIEAIEKSAGLLFLSGLPSAQQRNIVQNQSRRLRAF</sequence>
<evidence type="ECO:0000256" key="10">
    <source>
        <dbReference type="RuleBase" id="RU366055"/>
    </source>
</evidence>
<feature type="active site" description="Proton acceptor" evidence="8">
    <location>
        <position position="127"/>
    </location>
</feature>
<evidence type="ECO:0000313" key="13">
    <source>
        <dbReference type="EMBL" id="CAB3242554.1"/>
    </source>
</evidence>
<evidence type="ECO:0000256" key="1">
    <source>
        <dbReference type="ARBA" id="ARBA00001946"/>
    </source>
</evidence>
<dbReference type="AlphaFoldDB" id="A0A6F9DBD1"/>
<proteinExistence type="evidence at transcript level"/>
<dbReference type="InterPro" id="IPR018524">
    <property type="entry name" value="DNA/RNA_endonuclease_AS"/>
</dbReference>
<evidence type="ECO:0000259" key="12">
    <source>
        <dbReference type="SMART" id="SM00892"/>
    </source>
</evidence>
<dbReference type="GO" id="GO:0005743">
    <property type="term" value="C:mitochondrial inner membrane"/>
    <property type="evidence" value="ECO:0007669"/>
    <property type="project" value="TreeGrafter"/>
</dbReference>
<evidence type="ECO:0000256" key="4">
    <source>
        <dbReference type="ARBA" id="ARBA00022723"/>
    </source>
</evidence>
<organism evidence="13">
    <name type="scientific">Phallusia mammillata</name>
    <dbReference type="NCBI Taxonomy" id="59560"/>
    <lineage>
        <taxon>Eukaryota</taxon>
        <taxon>Metazoa</taxon>
        <taxon>Chordata</taxon>
        <taxon>Tunicata</taxon>
        <taxon>Ascidiacea</taxon>
        <taxon>Phlebobranchia</taxon>
        <taxon>Ascidiidae</taxon>
        <taxon>Phallusia</taxon>
    </lineage>
</organism>
<feature type="binding site" evidence="9">
    <location>
        <position position="158"/>
    </location>
    <ligand>
        <name>Mg(2+)</name>
        <dbReference type="ChEBI" id="CHEBI:18420"/>
        <note>catalytic</note>
    </ligand>
</feature>
<evidence type="ECO:0000259" key="11">
    <source>
        <dbReference type="SMART" id="SM00477"/>
    </source>
</evidence>
<keyword evidence="6 10" id="KW-0378">Hydrolase</keyword>
<evidence type="ECO:0000256" key="3">
    <source>
        <dbReference type="ARBA" id="ARBA00022722"/>
    </source>
</evidence>
<accession>A0A6F9DBD1</accession>
<evidence type="ECO:0000256" key="9">
    <source>
        <dbReference type="PIRSR" id="PIRSR640255-2"/>
    </source>
</evidence>
<dbReference type="GO" id="GO:0003676">
    <property type="term" value="F:nucleic acid binding"/>
    <property type="evidence" value="ECO:0007669"/>
    <property type="project" value="InterPro"/>
</dbReference>
<evidence type="ECO:0000256" key="2">
    <source>
        <dbReference type="ARBA" id="ARBA00010052"/>
    </source>
</evidence>
<evidence type="ECO:0000256" key="8">
    <source>
        <dbReference type="PIRSR" id="PIRSR640255-1"/>
    </source>
</evidence>
<keyword evidence="5 10" id="KW-0255">Endonuclease</keyword>
<dbReference type="CDD" id="cd00091">
    <property type="entry name" value="NUC"/>
    <property type="match status" value="1"/>
</dbReference>
<dbReference type="InterPro" id="IPR040255">
    <property type="entry name" value="Non-specific_endonuclease"/>
</dbReference>
<dbReference type="InterPro" id="IPR044925">
    <property type="entry name" value="His-Me_finger_sf"/>
</dbReference>
<dbReference type="GO" id="GO:0046872">
    <property type="term" value="F:metal ion binding"/>
    <property type="evidence" value="ECO:0007669"/>
    <property type="project" value="UniProtKB-KW"/>
</dbReference>
<dbReference type="GO" id="GO:0006309">
    <property type="term" value="P:apoptotic DNA fragmentation"/>
    <property type="evidence" value="ECO:0007669"/>
    <property type="project" value="TreeGrafter"/>
</dbReference>
<reference evidence="13" key="1">
    <citation type="submission" date="2020-04" db="EMBL/GenBank/DDBJ databases">
        <authorList>
            <person name="Neveu A P."/>
        </authorList>
    </citation>
    <scope>NUCLEOTIDE SEQUENCE</scope>
    <source>
        <tissue evidence="13">Whole embryo</tissue>
    </source>
</reference>